<dbReference type="RefSeq" id="WP_132211150.1">
    <property type="nucleotide sequence ID" value="NZ_SLWN01000007.1"/>
</dbReference>
<reference evidence="3 4" key="1">
    <citation type="journal article" date="2015" name="Stand. Genomic Sci.">
        <title>Genomic Encyclopedia of Bacterial and Archaeal Type Strains, Phase III: the genomes of soil and plant-associated and newly described type strains.</title>
        <authorList>
            <person name="Whitman W.B."/>
            <person name="Woyke T."/>
            <person name="Klenk H.P."/>
            <person name="Zhou Y."/>
            <person name="Lilburn T.G."/>
            <person name="Beck B.J."/>
            <person name="De Vos P."/>
            <person name="Vandamme P."/>
            <person name="Eisen J.A."/>
            <person name="Garrity G."/>
            <person name="Hugenholtz P."/>
            <person name="Kyrpides N.C."/>
        </authorList>
    </citation>
    <scope>NUCLEOTIDE SEQUENCE [LARGE SCALE GENOMIC DNA]</scope>
    <source>
        <strain evidence="3 4">VKM Ac-2572</strain>
    </source>
</reference>
<evidence type="ECO:0000256" key="1">
    <source>
        <dbReference type="ARBA" id="ARBA00007689"/>
    </source>
</evidence>
<proteinExistence type="inferred from homology"/>
<gene>
    <name evidence="3" type="ORF">EV652_107425</name>
</gene>
<dbReference type="InterPro" id="IPR011008">
    <property type="entry name" value="Dimeric_a/b-barrel"/>
</dbReference>
<organism evidence="3 4">
    <name type="scientific">Kribbella steppae</name>
    <dbReference type="NCBI Taxonomy" id="2512223"/>
    <lineage>
        <taxon>Bacteria</taxon>
        <taxon>Bacillati</taxon>
        <taxon>Actinomycetota</taxon>
        <taxon>Actinomycetes</taxon>
        <taxon>Propionibacteriales</taxon>
        <taxon>Kribbellaceae</taxon>
        <taxon>Kribbella</taxon>
    </lineage>
</organism>
<dbReference type="InterPro" id="IPR005545">
    <property type="entry name" value="YCII"/>
</dbReference>
<keyword evidence="4" id="KW-1185">Reference proteome</keyword>
<evidence type="ECO:0000313" key="4">
    <source>
        <dbReference type="Proteomes" id="UP000294508"/>
    </source>
</evidence>
<dbReference type="AlphaFoldDB" id="A0A4R2HDX2"/>
<evidence type="ECO:0000313" key="3">
    <source>
        <dbReference type="EMBL" id="TCO26532.1"/>
    </source>
</evidence>
<comment type="caution">
    <text evidence="3">The sequence shown here is derived from an EMBL/GenBank/DDBJ whole genome shotgun (WGS) entry which is preliminary data.</text>
</comment>
<dbReference type="SUPFAM" id="SSF54909">
    <property type="entry name" value="Dimeric alpha+beta barrel"/>
    <property type="match status" value="1"/>
</dbReference>
<evidence type="ECO:0000259" key="2">
    <source>
        <dbReference type="Pfam" id="PF03795"/>
    </source>
</evidence>
<sequence length="110" mass="12339">MSTPPRPGMESLTLILLRRPADPPDLPEDEADEIQQAHLDFLDRLRKSGVMGAAGPFRDHDDEKLRGLCVYRVGIDEARRHAADDPAVQAGILVAEPITWWFREGEIRLA</sequence>
<accession>A0A4R2HDX2</accession>
<comment type="similarity">
    <text evidence="1">Belongs to the YciI family.</text>
</comment>
<dbReference type="Pfam" id="PF03795">
    <property type="entry name" value="YCII"/>
    <property type="match status" value="1"/>
</dbReference>
<dbReference type="Gene3D" id="3.30.70.1060">
    <property type="entry name" value="Dimeric alpha+beta barrel"/>
    <property type="match status" value="1"/>
</dbReference>
<dbReference type="OrthoDB" id="3381242at2"/>
<protein>
    <submittedName>
        <fullName evidence="3">Uncharacterized protein YciI</fullName>
    </submittedName>
</protein>
<feature type="domain" description="YCII-related" evidence="2">
    <location>
        <begin position="25"/>
        <end position="101"/>
    </location>
</feature>
<dbReference type="EMBL" id="SLWN01000007">
    <property type="protein sequence ID" value="TCO26532.1"/>
    <property type="molecule type" value="Genomic_DNA"/>
</dbReference>
<dbReference type="Proteomes" id="UP000294508">
    <property type="component" value="Unassembled WGS sequence"/>
</dbReference>
<name>A0A4R2HDX2_9ACTN</name>